<proteinExistence type="predicted"/>
<keyword evidence="2" id="KW-1185">Reference proteome</keyword>
<organism evidence="1 2">
    <name type="scientific">Hydrogenovibrio crunogenus</name>
    <dbReference type="NCBI Taxonomy" id="39765"/>
    <lineage>
        <taxon>Bacteria</taxon>
        <taxon>Pseudomonadati</taxon>
        <taxon>Pseudomonadota</taxon>
        <taxon>Gammaproteobacteria</taxon>
        <taxon>Thiotrichales</taxon>
        <taxon>Piscirickettsiaceae</taxon>
        <taxon>Hydrogenovibrio</taxon>
    </lineage>
</organism>
<name>A0A4P7NY78_9GAMM</name>
<accession>A0A4P7NY78</accession>
<sequence>MLVIILAAVESSTNPPLVLNNTAQVHGWYLGFFISTDPCFYPL</sequence>
<evidence type="ECO:0000313" key="2">
    <source>
        <dbReference type="Proteomes" id="UP000296201"/>
    </source>
</evidence>
<protein>
    <submittedName>
        <fullName evidence="1">Uncharacterized protein</fullName>
    </submittedName>
</protein>
<dbReference type="EMBL" id="CP032096">
    <property type="protein sequence ID" value="QBZ82723.1"/>
    <property type="molecule type" value="Genomic_DNA"/>
</dbReference>
<gene>
    <name evidence="1" type="ORF">GHNINEIG_00758</name>
</gene>
<dbReference type="AlphaFoldDB" id="A0A4P7NY78"/>
<evidence type="ECO:0000313" key="1">
    <source>
        <dbReference type="EMBL" id="QBZ82723.1"/>
    </source>
</evidence>
<reference evidence="1 2" key="1">
    <citation type="submission" date="2018-08" db="EMBL/GenBank/DDBJ databases">
        <title>Horizontal acquisition of hydrogen conversion ability and other habitat adaptations in Hydrogenovibrio crunogenus strains.</title>
        <authorList>
            <person name="Gonnella G."/>
            <person name="Adam N."/>
            <person name="Perner M."/>
        </authorList>
    </citation>
    <scope>NUCLEOTIDE SEQUENCE [LARGE SCALE GENOMIC DNA]</scope>
    <source>
        <strain evidence="1 2">SP-41</strain>
    </source>
</reference>
<dbReference type="Proteomes" id="UP000296201">
    <property type="component" value="Chromosome"/>
</dbReference>